<feature type="transmembrane region" description="Helical" evidence="7">
    <location>
        <begin position="211"/>
        <end position="233"/>
    </location>
</feature>
<keyword evidence="4 7" id="KW-1133">Transmembrane helix</keyword>
<feature type="transmembrane region" description="Helical" evidence="7">
    <location>
        <begin position="109"/>
        <end position="126"/>
    </location>
</feature>
<feature type="transmembrane region" description="Helical" evidence="7">
    <location>
        <begin position="363"/>
        <end position="387"/>
    </location>
</feature>
<feature type="transmembrane region" description="Helical" evidence="7">
    <location>
        <begin position="69"/>
        <end position="97"/>
    </location>
</feature>
<dbReference type="NCBIfam" id="TIGR01972">
    <property type="entry name" value="NDH_I_M"/>
    <property type="match status" value="1"/>
</dbReference>
<evidence type="ECO:0000256" key="2">
    <source>
        <dbReference type="ARBA" id="ARBA00009025"/>
    </source>
</evidence>
<comment type="caution">
    <text evidence="9">The sequence shown here is derived from an EMBL/GenBank/DDBJ whole genome shotgun (WGS) entry which is preliminary data.</text>
</comment>
<evidence type="ECO:0000313" key="10">
    <source>
        <dbReference type="Proteomes" id="UP000250006"/>
    </source>
</evidence>
<evidence type="ECO:0000256" key="7">
    <source>
        <dbReference type="SAM" id="Phobius"/>
    </source>
</evidence>
<evidence type="ECO:0000256" key="4">
    <source>
        <dbReference type="ARBA" id="ARBA00022989"/>
    </source>
</evidence>
<feature type="transmembrane region" description="Helical" evidence="7">
    <location>
        <begin position="274"/>
        <end position="296"/>
    </location>
</feature>
<sequence length="513" mass="54047">MNAHILTIMAVIPLIGAAVVPWLRSFARETGLAFSLVILSLGIWALVAFDMSQGGKVQLLESYQWIPRLGVTWTLGVNALGLAMLLLAVFLVPLVLLASWGEIPAERQGSFTALVLSLEAFMVVIFTARDIFLFYICFEAMLIPVYFLIGHFGGPLRQRAALKFLLYSLAGGLVMLVGVVALPVFGTNGSFTYVVDALAGNVTASTGAARWMFISFMVAFAIKAPMFPVHTWLPDTAEQATPGTSVLLIGVLDKIGTYGMITLCLPLFPEAARWAAPVVLLLAAISIVWGALLAIGQDDLYRMISFTSISHFGFIVMGIFIGSQVAATGAMLYMVAHGLSIAGLYLAVGFLGRRTGTIRISELGGLARVAPVLAGTFLISGLASIALPGLSGFVPEWMVLTGTFSRSIALGVAGLAGVVLAAVYILLPYQRVFTGAPAAVHAGLSDLDLREKVVLTPVIAAMFVLGLAPFLLTDGLTPVSEQVSEQVTVATTVPTQAAAVPASPLTASEGSNK</sequence>
<dbReference type="InterPro" id="IPR001750">
    <property type="entry name" value="ND/Mrp_TM"/>
</dbReference>
<feature type="transmembrane region" description="Helical" evidence="7">
    <location>
        <begin position="303"/>
        <end position="325"/>
    </location>
</feature>
<dbReference type="EMBL" id="UAPQ01000006">
    <property type="protein sequence ID" value="SPT53257.1"/>
    <property type="molecule type" value="Genomic_DNA"/>
</dbReference>
<protein>
    <submittedName>
        <fullName evidence="9">NAD(P)H-quinone oxidoreductase chain 4 1</fullName>
        <ecNumber evidence="9">1.6.5.-</ecNumber>
    </submittedName>
</protein>
<dbReference type="NCBIfam" id="NF004500">
    <property type="entry name" value="PRK05846.1-4"/>
    <property type="match status" value="1"/>
</dbReference>
<evidence type="ECO:0000256" key="5">
    <source>
        <dbReference type="ARBA" id="ARBA00023136"/>
    </source>
</evidence>
<comment type="subcellular location">
    <subcellularLocation>
        <location evidence="1">Endomembrane system</location>
        <topology evidence="1">Multi-pass membrane protein</topology>
    </subcellularLocation>
    <subcellularLocation>
        <location evidence="6">Membrane</location>
        <topology evidence="6">Multi-pass membrane protein</topology>
    </subcellularLocation>
</comment>
<dbReference type="Pfam" id="PF00361">
    <property type="entry name" value="Proton_antipo_M"/>
    <property type="match status" value="1"/>
</dbReference>
<feature type="transmembrane region" description="Helical" evidence="7">
    <location>
        <begin position="407"/>
        <end position="427"/>
    </location>
</feature>
<comment type="similarity">
    <text evidence="2">Belongs to the complex I subunit 4 family.</text>
</comment>
<accession>A0ABY1VNC9</accession>
<feature type="transmembrane region" description="Helical" evidence="7">
    <location>
        <begin position="6"/>
        <end position="23"/>
    </location>
</feature>
<organism evidence="9 10">
    <name type="scientific">Actinomyces bovis</name>
    <dbReference type="NCBI Taxonomy" id="1658"/>
    <lineage>
        <taxon>Bacteria</taxon>
        <taxon>Bacillati</taxon>
        <taxon>Actinomycetota</taxon>
        <taxon>Actinomycetes</taxon>
        <taxon>Actinomycetales</taxon>
        <taxon>Actinomycetaceae</taxon>
        <taxon>Actinomyces</taxon>
    </lineage>
</organism>
<evidence type="ECO:0000256" key="1">
    <source>
        <dbReference type="ARBA" id="ARBA00004127"/>
    </source>
</evidence>
<dbReference type="Proteomes" id="UP000250006">
    <property type="component" value="Unassembled WGS sequence"/>
</dbReference>
<feature type="transmembrane region" description="Helical" evidence="7">
    <location>
        <begin position="164"/>
        <end position="185"/>
    </location>
</feature>
<feature type="transmembrane region" description="Helical" evidence="7">
    <location>
        <begin position="331"/>
        <end position="351"/>
    </location>
</feature>
<proteinExistence type="inferred from homology"/>
<feature type="transmembrane region" description="Helical" evidence="7">
    <location>
        <begin position="30"/>
        <end position="49"/>
    </location>
</feature>
<dbReference type="PANTHER" id="PTHR43507:SF1">
    <property type="entry name" value="NADH-UBIQUINONE OXIDOREDUCTASE CHAIN 4"/>
    <property type="match status" value="1"/>
</dbReference>
<keyword evidence="10" id="KW-1185">Reference proteome</keyword>
<name>A0ABY1VNC9_9ACTO</name>
<feature type="transmembrane region" description="Helical" evidence="7">
    <location>
        <begin position="245"/>
        <end position="268"/>
    </location>
</feature>
<feature type="domain" description="NADH:quinone oxidoreductase/Mrp antiporter transmembrane" evidence="8">
    <location>
        <begin position="128"/>
        <end position="413"/>
    </location>
</feature>
<gene>
    <name evidence="9" type="primary">ndhD1</name>
    <name evidence="9" type="ORF">NCTC11535_00917</name>
</gene>
<feature type="transmembrane region" description="Helical" evidence="7">
    <location>
        <begin position="453"/>
        <end position="472"/>
    </location>
</feature>
<dbReference type="EC" id="1.6.5.-" evidence="9"/>
<dbReference type="InterPro" id="IPR003918">
    <property type="entry name" value="NADH_UbQ_OxRdtase"/>
</dbReference>
<dbReference type="InterPro" id="IPR010227">
    <property type="entry name" value="NADH_Q_OxRdtase_chainM/4"/>
</dbReference>
<keyword evidence="3 6" id="KW-0812">Transmembrane</keyword>
<evidence type="ECO:0000313" key="9">
    <source>
        <dbReference type="EMBL" id="SPT53257.1"/>
    </source>
</evidence>
<feature type="transmembrane region" description="Helical" evidence="7">
    <location>
        <begin position="132"/>
        <end position="152"/>
    </location>
</feature>
<evidence type="ECO:0000256" key="6">
    <source>
        <dbReference type="RuleBase" id="RU000320"/>
    </source>
</evidence>
<dbReference type="GO" id="GO:0016491">
    <property type="term" value="F:oxidoreductase activity"/>
    <property type="evidence" value="ECO:0007669"/>
    <property type="project" value="UniProtKB-KW"/>
</dbReference>
<dbReference type="PRINTS" id="PR01437">
    <property type="entry name" value="NUOXDRDTASE4"/>
</dbReference>
<keyword evidence="5 7" id="KW-0472">Membrane</keyword>
<evidence type="ECO:0000256" key="3">
    <source>
        <dbReference type="ARBA" id="ARBA00022692"/>
    </source>
</evidence>
<keyword evidence="9" id="KW-0560">Oxidoreductase</keyword>
<dbReference type="PANTHER" id="PTHR43507">
    <property type="entry name" value="NADH-UBIQUINONE OXIDOREDUCTASE CHAIN 4"/>
    <property type="match status" value="1"/>
</dbReference>
<evidence type="ECO:0000259" key="8">
    <source>
        <dbReference type="Pfam" id="PF00361"/>
    </source>
</evidence>
<reference evidence="9 10" key="1">
    <citation type="submission" date="2018-06" db="EMBL/GenBank/DDBJ databases">
        <authorList>
            <consortium name="Pathogen Informatics"/>
            <person name="Doyle S."/>
        </authorList>
    </citation>
    <scope>NUCLEOTIDE SEQUENCE [LARGE SCALE GENOMIC DNA]</scope>
    <source>
        <strain evidence="9 10">NCTC11535</strain>
    </source>
</reference>